<evidence type="ECO:0000256" key="8">
    <source>
        <dbReference type="ARBA" id="ARBA00022989"/>
    </source>
</evidence>
<sequence>MTESPATSTPSLRLRVVVVTLGLLTILLILLGVTIDLVVGAQARRDLNDRLQTTVSRADGLVLEGASPARLLAEIGGGEIRARLITPGGTTYGDPAVPTDLPEGPRPPRPPGPPPGPPDQAPGGPTGPRPPRPPTPPDATATSIDHRLPDGGRLLLVADTTATTALLSQLRVIVVASSIGVLLVAAAGLALLVRTAMRPLDRLSAVAESITSGNRGRRIRPDRPHTELGRAAAAFDTMLDALEDSERRARHAADVAEQADASTRRFLADAAHELRTPIAGIQAGAEQIAASAIQHVDDPDADAQRHRADLVLTEARRAGRLVSDMLDLGRIDAGLHMDVRRCDLVALADAERQRTALLAPSLTVTLTGDPAVSVDVDAIRIAQILANLADNARRHTPAGGSVVFDVRRTGSTARLTVTDTGNGVPEDQCERIFDRLVRLDDARSRDRGGAGLGLSIARALARAHGGDLVCEAYRPGARFTLTLPALLGR</sequence>
<feature type="transmembrane region" description="Helical" evidence="11">
    <location>
        <begin position="172"/>
        <end position="193"/>
    </location>
</feature>
<dbReference type="InterPro" id="IPR005467">
    <property type="entry name" value="His_kinase_dom"/>
</dbReference>
<dbReference type="PROSITE" id="PS50885">
    <property type="entry name" value="HAMP"/>
    <property type="match status" value="1"/>
</dbReference>
<dbReference type="CDD" id="cd00075">
    <property type="entry name" value="HATPase"/>
    <property type="match status" value="1"/>
</dbReference>
<evidence type="ECO:0000313" key="15">
    <source>
        <dbReference type="Proteomes" id="UP000467193"/>
    </source>
</evidence>
<dbReference type="SUPFAM" id="SSF55874">
    <property type="entry name" value="ATPase domain of HSP90 chaperone/DNA topoisomerase II/histidine kinase"/>
    <property type="match status" value="1"/>
</dbReference>
<dbReference type="Gene3D" id="1.10.287.130">
    <property type="match status" value="1"/>
</dbReference>
<keyword evidence="9" id="KW-0902">Two-component regulatory system</keyword>
<dbReference type="InterPro" id="IPR050736">
    <property type="entry name" value="Sensor_HK_Regulatory"/>
</dbReference>
<feature type="compositionally biased region" description="Pro residues" evidence="10">
    <location>
        <begin position="104"/>
        <end position="137"/>
    </location>
</feature>
<feature type="region of interest" description="Disordered" evidence="10">
    <location>
        <begin position="85"/>
        <end position="147"/>
    </location>
</feature>
<evidence type="ECO:0000256" key="4">
    <source>
        <dbReference type="ARBA" id="ARBA00022553"/>
    </source>
</evidence>
<dbReference type="SMART" id="SM00304">
    <property type="entry name" value="HAMP"/>
    <property type="match status" value="1"/>
</dbReference>
<dbReference type="AlphaFoldDB" id="A0A7I7QZ75"/>
<evidence type="ECO:0000256" key="1">
    <source>
        <dbReference type="ARBA" id="ARBA00000085"/>
    </source>
</evidence>
<keyword evidence="15" id="KW-1185">Reference proteome</keyword>
<dbReference type="PROSITE" id="PS50109">
    <property type="entry name" value="HIS_KIN"/>
    <property type="match status" value="1"/>
</dbReference>
<dbReference type="InterPro" id="IPR036097">
    <property type="entry name" value="HisK_dim/P_sf"/>
</dbReference>
<evidence type="ECO:0000256" key="6">
    <source>
        <dbReference type="ARBA" id="ARBA00022692"/>
    </source>
</evidence>
<dbReference type="PANTHER" id="PTHR43711:SF1">
    <property type="entry name" value="HISTIDINE KINASE 1"/>
    <property type="match status" value="1"/>
</dbReference>
<evidence type="ECO:0000256" key="7">
    <source>
        <dbReference type="ARBA" id="ARBA00022777"/>
    </source>
</evidence>
<evidence type="ECO:0000256" key="3">
    <source>
        <dbReference type="ARBA" id="ARBA00012438"/>
    </source>
</evidence>
<dbReference type="CDD" id="cd06225">
    <property type="entry name" value="HAMP"/>
    <property type="match status" value="1"/>
</dbReference>
<dbReference type="SUPFAM" id="SSF158472">
    <property type="entry name" value="HAMP domain-like"/>
    <property type="match status" value="1"/>
</dbReference>
<evidence type="ECO:0000256" key="11">
    <source>
        <dbReference type="SAM" id="Phobius"/>
    </source>
</evidence>
<keyword evidence="5" id="KW-0808">Transferase</keyword>
<keyword evidence="8 11" id="KW-1133">Transmembrane helix</keyword>
<keyword evidence="6 11" id="KW-0812">Transmembrane</keyword>
<dbReference type="Gene3D" id="3.30.565.10">
    <property type="entry name" value="Histidine kinase-like ATPase, C-terminal domain"/>
    <property type="match status" value="1"/>
</dbReference>
<dbReference type="Pfam" id="PF00672">
    <property type="entry name" value="HAMP"/>
    <property type="match status" value="1"/>
</dbReference>
<keyword evidence="7 14" id="KW-0418">Kinase</keyword>
<dbReference type="InterPro" id="IPR003661">
    <property type="entry name" value="HisK_dim/P_dom"/>
</dbReference>
<dbReference type="Proteomes" id="UP000467193">
    <property type="component" value="Chromosome"/>
</dbReference>
<dbReference type="SMART" id="SM00388">
    <property type="entry name" value="HisKA"/>
    <property type="match status" value="1"/>
</dbReference>
<dbReference type="EMBL" id="AP022588">
    <property type="protein sequence ID" value="BBY31703.1"/>
    <property type="molecule type" value="Genomic_DNA"/>
</dbReference>
<dbReference type="Pfam" id="PF02518">
    <property type="entry name" value="HATPase_c"/>
    <property type="match status" value="1"/>
</dbReference>
<comment type="catalytic activity">
    <reaction evidence="1">
        <text>ATP + protein L-histidine = ADP + protein N-phospho-L-histidine.</text>
        <dbReference type="EC" id="2.7.13.3"/>
    </reaction>
</comment>
<dbReference type="GO" id="GO:0005886">
    <property type="term" value="C:plasma membrane"/>
    <property type="evidence" value="ECO:0007669"/>
    <property type="project" value="UniProtKB-SubCell"/>
</dbReference>
<feature type="transmembrane region" description="Helical" evidence="11">
    <location>
        <begin position="12"/>
        <end position="39"/>
    </location>
</feature>
<feature type="domain" description="Histidine kinase" evidence="12">
    <location>
        <begin position="269"/>
        <end position="487"/>
    </location>
</feature>
<dbReference type="EC" id="2.7.13.3" evidence="3"/>
<evidence type="ECO:0000256" key="9">
    <source>
        <dbReference type="ARBA" id="ARBA00023012"/>
    </source>
</evidence>
<dbReference type="SMART" id="SM00387">
    <property type="entry name" value="HATPase_c"/>
    <property type="match status" value="1"/>
</dbReference>
<dbReference type="Pfam" id="PF00512">
    <property type="entry name" value="HisKA"/>
    <property type="match status" value="1"/>
</dbReference>
<evidence type="ECO:0000259" key="12">
    <source>
        <dbReference type="PROSITE" id="PS50109"/>
    </source>
</evidence>
<dbReference type="Gene3D" id="6.10.340.10">
    <property type="match status" value="1"/>
</dbReference>
<reference evidence="14 15" key="1">
    <citation type="journal article" date="2019" name="Emerg. Microbes Infect.">
        <title>Comprehensive subspecies identification of 175 nontuberculous mycobacteria species based on 7547 genomic profiles.</title>
        <authorList>
            <person name="Matsumoto Y."/>
            <person name="Kinjo T."/>
            <person name="Motooka D."/>
            <person name="Nabeya D."/>
            <person name="Jung N."/>
            <person name="Uechi K."/>
            <person name="Horii T."/>
            <person name="Iida T."/>
            <person name="Fujita J."/>
            <person name="Nakamura S."/>
        </authorList>
    </citation>
    <scope>NUCLEOTIDE SEQUENCE [LARGE SCALE GENOMIC DNA]</scope>
    <source>
        <strain evidence="14 15">JCM 17899</strain>
    </source>
</reference>
<evidence type="ECO:0000256" key="10">
    <source>
        <dbReference type="SAM" id="MobiDB-lite"/>
    </source>
</evidence>
<keyword evidence="11" id="KW-0472">Membrane</keyword>
<evidence type="ECO:0000313" key="14">
    <source>
        <dbReference type="EMBL" id="BBY31703.1"/>
    </source>
</evidence>
<comment type="subcellular location">
    <subcellularLocation>
        <location evidence="2">Cell membrane</location>
    </subcellularLocation>
</comment>
<organism evidence="14 15">
    <name type="scientific">Mycolicibacterium sediminis</name>
    <dbReference type="NCBI Taxonomy" id="1286180"/>
    <lineage>
        <taxon>Bacteria</taxon>
        <taxon>Bacillati</taxon>
        <taxon>Actinomycetota</taxon>
        <taxon>Actinomycetes</taxon>
        <taxon>Mycobacteriales</taxon>
        <taxon>Mycobacteriaceae</taxon>
        <taxon>Mycolicibacterium</taxon>
    </lineage>
</organism>
<name>A0A7I7QZ75_9MYCO</name>
<dbReference type="CDD" id="cd00082">
    <property type="entry name" value="HisKA"/>
    <property type="match status" value="1"/>
</dbReference>
<keyword evidence="4" id="KW-0597">Phosphoprotein</keyword>
<gene>
    <name evidence="14" type="ORF">MSEDJ_57990</name>
</gene>
<dbReference type="InterPro" id="IPR004358">
    <property type="entry name" value="Sig_transdc_His_kin-like_C"/>
</dbReference>
<dbReference type="SUPFAM" id="SSF47384">
    <property type="entry name" value="Homodimeric domain of signal transducing histidine kinase"/>
    <property type="match status" value="1"/>
</dbReference>
<evidence type="ECO:0000256" key="5">
    <source>
        <dbReference type="ARBA" id="ARBA00022679"/>
    </source>
</evidence>
<dbReference type="InterPro" id="IPR003660">
    <property type="entry name" value="HAMP_dom"/>
</dbReference>
<evidence type="ECO:0000256" key="2">
    <source>
        <dbReference type="ARBA" id="ARBA00004236"/>
    </source>
</evidence>
<dbReference type="InterPro" id="IPR036890">
    <property type="entry name" value="HATPase_C_sf"/>
</dbReference>
<accession>A0A7I7QZ75</accession>
<dbReference type="GO" id="GO:0000155">
    <property type="term" value="F:phosphorelay sensor kinase activity"/>
    <property type="evidence" value="ECO:0007669"/>
    <property type="project" value="InterPro"/>
</dbReference>
<evidence type="ECO:0000259" key="13">
    <source>
        <dbReference type="PROSITE" id="PS50885"/>
    </source>
</evidence>
<proteinExistence type="predicted"/>
<dbReference type="PANTHER" id="PTHR43711">
    <property type="entry name" value="TWO-COMPONENT HISTIDINE KINASE"/>
    <property type="match status" value="1"/>
</dbReference>
<dbReference type="PRINTS" id="PR00344">
    <property type="entry name" value="BCTRLSENSOR"/>
</dbReference>
<dbReference type="KEGG" id="msei:MSEDJ_57990"/>
<dbReference type="RefSeq" id="WP_163801148.1">
    <property type="nucleotide sequence ID" value="NZ_AP022588.1"/>
</dbReference>
<dbReference type="InterPro" id="IPR003594">
    <property type="entry name" value="HATPase_dom"/>
</dbReference>
<protein>
    <recommendedName>
        <fullName evidence="3">histidine kinase</fullName>
        <ecNumber evidence="3">2.7.13.3</ecNumber>
    </recommendedName>
</protein>
<feature type="domain" description="HAMP" evidence="13">
    <location>
        <begin position="194"/>
        <end position="247"/>
    </location>
</feature>